<dbReference type="InterPro" id="IPR027417">
    <property type="entry name" value="P-loop_NTPase"/>
</dbReference>
<dbReference type="Pfam" id="PF01381">
    <property type="entry name" value="HTH_3"/>
    <property type="match status" value="1"/>
</dbReference>
<comment type="caution">
    <text evidence="2">The sequence shown here is derived from an EMBL/GenBank/DDBJ whole genome shotgun (WGS) entry which is preliminary data.</text>
</comment>
<dbReference type="SUPFAM" id="SSF52540">
    <property type="entry name" value="P-loop containing nucleoside triphosphate hydrolases"/>
    <property type="match status" value="1"/>
</dbReference>
<dbReference type="GO" id="GO:0003677">
    <property type="term" value="F:DNA binding"/>
    <property type="evidence" value="ECO:0007669"/>
    <property type="project" value="InterPro"/>
</dbReference>
<dbReference type="EMBL" id="DWVY01000053">
    <property type="protein sequence ID" value="HJC75353.1"/>
    <property type="molecule type" value="Genomic_DNA"/>
</dbReference>
<dbReference type="PANTHER" id="PTHR34825">
    <property type="entry name" value="CONSERVED PROTEIN, WITH A WEAK D-GALACTARATE DEHYDRATASE/ALTRONATE HYDROLASE DOMAIN"/>
    <property type="match status" value="1"/>
</dbReference>
<dbReference type="CDD" id="cd00093">
    <property type="entry name" value="HTH_XRE"/>
    <property type="match status" value="1"/>
</dbReference>
<gene>
    <name evidence="2" type="ORF">H9697_10495</name>
</gene>
<dbReference type="PANTHER" id="PTHR34825:SF1">
    <property type="entry name" value="AAA-ATPASE-LIKE DOMAIN-CONTAINING PROTEIN"/>
    <property type="match status" value="1"/>
</dbReference>
<protein>
    <submittedName>
        <fullName evidence="2">AAA family ATPase</fullName>
    </submittedName>
</protein>
<evidence type="ECO:0000313" key="3">
    <source>
        <dbReference type="Proteomes" id="UP000823902"/>
    </source>
</evidence>
<accession>A0A9D2QB82</accession>
<dbReference type="InterPro" id="IPR010982">
    <property type="entry name" value="Lambda_DNA-bd_dom_sf"/>
</dbReference>
<feature type="domain" description="HTH cro/C1-type" evidence="1">
    <location>
        <begin position="9"/>
        <end position="63"/>
    </location>
</feature>
<reference evidence="2" key="2">
    <citation type="submission" date="2021-04" db="EMBL/GenBank/DDBJ databases">
        <authorList>
            <person name="Gilroy R."/>
        </authorList>
    </citation>
    <scope>NUCLEOTIDE SEQUENCE</scope>
    <source>
        <strain evidence="2">CHK196-7946</strain>
    </source>
</reference>
<organism evidence="2 3">
    <name type="scientific">Candidatus Mediterraneibacter faecavium</name>
    <dbReference type="NCBI Taxonomy" id="2838668"/>
    <lineage>
        <taxon>Bacteria</taxon>
        <taxon>Bacillati</taxon>
        <taxon>Bacillota</taxon>
        <taxon>Clostridia</taxon>
        <taxon>Lachnospirales</taxon>
        <taxon>Lachnospiraceae</taxon>
        <taxon>Mediterraneibacter</taxon>
    </lineage>
</organism>
<dbReference type="Proteomes" id="UP000823902">
    <property type="component" value="Unassembled WGS sequence"/>
</dbReference>
<dbReference type="Pfam" id="PF09820">
    <property type="entry name" value="AAA-ATPase_like"/>
    <property type="match status" value="1"/>
</dbReference>
<dbReference type="InterPro" id="IPR012547">
    <property type="entry name" value="PDDEXK_9"/>
</dbReference>
<proteinExistence type="predicted"/>
<dbReference type="AlphaFoldDB" id="A0A9D2QB82"/>
<dbReference type="InterPro" id="IPR018631">
    <property type="entry name" value="AAA-ATPase-like_dom"/>
</dbReference>
<dbReference type="Gene3D" id="1.10.260.40">
    <property type="entry name" value="lambda repressor-like DNA-binding domains"/>
    <property type="match status" value="1"/>
</dbReference>
<dbReference type="SUPFAM" id="SSF47413">
    <property type="entry name" value="lambda repressor-like DNA-binding domains"/>
    <property type="match status" value="1"/>
</dbReference>
<name>A0A9D2QB82_9FIRM</name>
<dbReference type="InterPro" id="IPR001387">
    <property type="entry name" value="Cro/C1-type_HTH"/>
</dbReference>
<evidence type="ECO:0000259" key="1">
    <source>
        <dbReference type="PROSITE" id="PS50943"/>
    </source>
</evidence>
<dbReference type="Pfam" id="PF08011">
    <property type="entry name" value="PDDEXK_9"/>
    <property type="match status" value="1"/>
</dbReference>
<reference evidence="2" key="1">
    <citation type="journal article" date="2021" name="PeerJ">
        <title>Extensive microbial diversity within the chicken gut microbiome revealed by metagenomics and culture.</title>
        <authorList>
            <person name="Gilroy R."/>
            <person name="Ravi A."/>
            <person name="Getino M."/>
            <person name="Pursley I."/>
            <person name="Horton D.L."/>
            <person name="Alikhan N.F."/>
            <person name="Baker D."/>
            <person name="Gharbi K."/>
            <person name="Hall N."/>
            <person name="Watson M."/>
            <person name="Adriaenssens E.M."/>
            <person name="Foster-Nyarko E."/>
            <person name="Jarju S."/>
            <person name="Secka A."/>
            <person name="Antonio M."/>
            <person name="Oren A."/>
            <person name="Chaudhuri R.R."/>
            <person name="La Ragione R."/>
            <person name="Hildebrand F."/>
            <person name="Pallen M.J."/>
        </authorList>
    </citation>
    <scope>NUCLEOTIDE SEQUENCE</scope>
    <source>
        <strain evidence="2">CHK196-7946</strain>
    </source>
</reference>
<dbReference type="PROSITE" id="PS50943">
    <property type="entry name" value="HTH_CROC1"/>
    <property type="match status" value="1"/>
</dbReference>
<evidence type="ECO:0000313" key="2">
    <source>
        <dbReference type="EMBL" id="HJC75353.1"/>
    </source>
</evidence>
<dbReference type="SMART" id="SM00530">
    <property type="entry name" value="HTH_XRE"/>
    <property type="match status" value="1"/>
</dbReference>
<sequence length="659" mass="75827">MKTKFPEYLAMFRSQRGYTQAQIAEKLKISRSTYANYESGNRSPDLEMLERIGDVLDCSLDELFGRSGSAHDSVYCSNRMSAASAGTVCEEKHPYHVNVERKEEEVLRRRKRKLAIGVQDFRFLRERKAYYVDKTQMAAEFLDSWYQVTLLTRPRRFGKTMNMSMLAEFLDCTKDSAEIFAGTKISRSEWMPEMNQHPVVFLSFLNVKADSASMMTAQLGGALWGEYERYSEVINNSDLPESQKDSFNHIYNSLRSPDDDVESRKSIVDSIAVLCQILEMYYGKKVYLLLDEYDTPFISANSGGYYDEVREMLAGMMRSALKGNPSIEKALLTGIQRVAKENIFSGLNNLVVCTVKDPDYEDCFGFTEEEVRDLLEYCGVPFTGEVKEMYDGYQIGMTELYNPWSISCYAARRKLESYWVNTGENSIIKNAMEQRDDSFVRDYNTLIEQGKVEVQAELATAYYEKADDASLWGLLINAGMVTIQEQTDEDHFLVRVPNQEVWKAFRELTAFYLRVEEGHIGTMLYDLEAGKMDRFAEDYQGILMKLPSYHDLKSENSYHMMMLGMCAFMQRHYEVRSNRESGTGRGDILLHAKKAGRPHMILEFKYTKDESQDLGELASEAVSQIKEKKYDAGMTGTVYYIGLAHFGKKAEVRWEKKQF</sequence>